<protein>
    <recommendedName>
        <fullName evidence="4">Bacteriophage lambda Replication protein O N-terminal domain-containing protein</fullName>
    </recommendedName>
</protein>
<name>Q2IKU6_ANADE</name>
<dbReference type="AlphaFoldDB" id="Q2IKU6"/>
<evidence type="ECO:0000313" key="3">
    <source>
        <dbReference type="Proteomes" id="UP000001935"/>
    </source>
</evidence>
<feature type="region of interest" description="Disordered" evidence="1">
    <location>
        <begin position="171"/>
        <end position="212"/>
    </location>
</feature>
<feature type="compositionally biased region" description="Pro residues" evidence="1">
    <location>
        <begin position="171"/>
        <end position="189"/>
    </location>
</feature>
<dbReference type="RefSeq" id="WP_011421560.1">
    <property type="nucleotide sequence ID" value="NC_007760.1"/>
</dbReference>
<evidence type="ECO:0008006" key="4">
    <source>
        <dbReference type="Google" id="ProtNLM"/>
    </source>
</evidence>
<sequence length="252" mass="26954">MARADRFYRGVRGSAALATRPLAAGAIAAEALEPGEMRRLPFEGELLGAARVRAAFVAIPLDAFDAAATALEAEEQAAYLHLLRLSFGEGRNWCRAAKRDLMARLRLSERRLLRVLDALVEKRFARPLHRDNRGTLWRVYLPREAAGQAPGDEVLLGRAVPAALPIRAPDVPAPHAPVPRAPAAPPPAAAGPEAALARALRDARGEEGPDALGRALRDVRDLLAEGQSASRIAAAIDTVRRRAARAAQKGPP</sequence>
<dbReference type="Proteomes" id="UP000001935">
    <property type="component" value="Chromosome"/>
</dbReference>
<dbReference type="HOGENOM" id="CLU_1114032_0_0_7"/>
<accession>Q2IKU6</accession>
<organism evidence="2 3">
    <name type="scientific">Anaeromyxobacter dehalogenans (strain 2CP-C)</name>
    <dbReference type="NCBI Taxonomy" id="290397"/>
    <lineage>
        <taxon>Bacteria</taxon>
        <taxon>Pseudomonadati</taxon>
        <taxon>Myxococcota</taxon>
        <taxon>Myxococcia</taxon>
        <taxon>Myxococcales</taxon>
        <taxon>Cystobacterineae</taxon>
        <taxon>Anaeromyxobacteraceae</taxon>
        <taxon>Anaeromyxobacter</taxon>
    </lineage>
</organism>
<dbReference type="KEGG" id="ade:Adeh_2508"/>
<dbReference type="STRING" id="290397.Adeh_2508"/>
<gene>
    <name evidence="2" type="ordered locus">Adeh_2508</name>
</gene>
<reference evidence="2" key="1">
    <citation type="submission" date="2006-01" db="EMBL/GenBank/DDBJ databases">
        <title>Complete sequence of Anaeromyxobacter dehalogenans 2CP-C.</title>
        <authorList>
            <consortium name="US DOE Joint Genome Institute"/>
            <person name="Copeland A."/>
            <person name="Lucas S."/>
            <person name="Lapidus A."/>
            <person name="Barry K."/>
            <person name="Detter J.C."/>
            <person name="Glavina T."/>
            <person name="Hammon N."/>
            <person name="Israni S."/>
            <person name="Pitluck S."/>
            <person name="Brettin T."/>
            <person name="Bruce D."/>
            <person name="Han C."/>
            <person name="Tapia R."/>
            <person name="Gilna P."/>
            <person name="Kiss H."/>
            <person name="Schmutz J."/>
            <person name="Larimer F."/>
            <person name="Land M."/>
            <person name="Kyrpides N."/>
            <person name="Anderson I."/>
            <person name="Sanford R.A."/>
            <person name="Ritalahti K.M."/>
            <person name="Thomas H.S."/>
            <person name="Kirby J.R."/>
            <person name="Zhulin I.B."/>
            <person name="Loeffler F.E."/>
            <person name="Richardson P."/>
        </authorList>
    </citation>
    <scope>NUCLEOTIDE SEQUENCE</scope>
    <source>
        <strain evidence="2">2CP-C</strain>
    </source>
</reference>
<proteinExistence type="predicted"/>
<evidence type="ECO:0000256" key="1">
    <source>
        <dbReference type="SAM" id="MobiDB-lite"/>
    </source>
</evidence>
<evidence type="ECO:0000313" key="2">
    <source>
        <dbReference type="EMBL" id="ABC82278.1"/>
    </source>
</evidence>
<dbReference type="EMBL" id="CP000251">
    <property type="protein sequence ID" value="ABC82278.1"/>
    <property type="molecule type" value="Genomic_DNA"/>
</dbReference>
<dbReference type="OrthoDB" id="9959026at2"/>